<protein>
    <submittedName>
        <fullName evidence="1">Uncharacterized protein</fullName>
    </submittedName>
</protein>
<sequence>MTVRPSVDVLADAVANYATASNLRLEPDKLAAFVLAQLHIWGWSLEPSRRVTVDADWLGTLQAALANVEVLHEVVAARGQGLTIQDKAKAFDELTKALRLPIPRTAP</sequence>
<reference evidence="1 2" key="2">
    <citation type="submission" date="2023-06" db="EMBL/GenBank/DDBJ databases">
        <title>New species of Caulobacter bacteriophages in the Kronosvirus genus that infect the plant growth-promoting Caulobacter strain CBR1.</title>
        <authorList>
            <person name="Mohammadi T."/>
            <person name="Millwood A."/>
        </authorList>
    </citation>
    <scope>NUCLEOTIDE SEQUENCE [LARGE SCALE GENOMIC DNA]</scope>
</reference>
<evidence type="ECO:0000313" key="1">
    <source>
        <dbReference type="EMBL" id="WDS38340.1"/>
    </source>
</evidence>
<gene>
    <name evidence="1" type="ORF">TMCBR4_gp031c</name>
</gene>
<evidence type="ECO:0000313" key="2">
    <source>
        <dbReference type="Proteomes" id="UP001219524"/>
    </source>
</evidence>
<name>A0AAE9ZL52_9CAUD</name>
<dbReference type="EMBL" id="OQ330850">
    <property type="protein sequence ID" value="WDS38340.1"/>
    <property type="molecule type" value="Genomic_DNA"/>
</dbReference>
<keyword evidence="2" id="KW-1185">Reference proteome</keyword>
<organism evidence="1 2">
    <name type="scientific">Caulobacter phage TMCBR4</name>
    <dbReference type="NCBI Taxonomy" id="3028191"/>
    <lineage>
        <taxon>Viruses</taxon>
        <taxon>Duplodnaviria</taxon>
        <taxon>Heunggongvirae</taxon>
        <taxon>Uroviricota</taxon>
        <taxon>Caudoviricetes</taxon>
        <taxon>Caudoviricetes incertae sedis</taxon>
        <taxon>Kronosvirus</taxon>
        <taxon>Kronosvirus elgin</taxon>
    </lineage>
</organism>
<reference evidence="1 2" key="1">
    <citation type="submission" date="2023-01" db="EMBL/GenBank/DDBJ databases">
        <authorList>
            <person name="Ely B."/>
        </authorList>
    </citation>
    <scope>NUCLEOTIDE SEQUENCE [LARGE SCALE GENOMIC DNA]</scope>
</reference>
<dbReference type="Proteomes" id="UP001219524">
    <property type="component" value="Segment"/>
</dbReference>
<proteinExistence type="predicted"/>
<accession>A0AAE9ZL52</accession>